<evidence type="ECO:0008006" key="4">
    <source>
        <dbReference type="Google" id="ProtNLM"/>
    </source>
</evidence>
<dbReference type="RefSeq" id="WP_173560141.1">
    <property type="nucleotide sequence ID" value="NZ_JAPIUZ010000007.1"/>
</dbReference>
<keyword evidence="3" id="KW-1185">Reference proteome</keyword>
<evidence type="ECO:0000256" key="1">
    <source>
        <dbReference type="SAM" id="MobiDB-lite"/>
    </source>
</evidence>
<accession>A0ABT3QH85</accession>
<feature type="region of interest" description="Disordered" evidence="1">
    <location>
        <begin position="1"/>
        <end position="27"/>
    </location>
</feature>
<sequence length="83" mass="9396">MAQSFSNTIQTENTPSSTDDSGEQKDPIIRLDRALQRISFALENNKRTYRDNPPQTQALVTHLDHLISRVRDTLDEINATGDL</sequence>
<evidence type="ECO:0000313" key="2">
    <source>
        <dbReference type="EMBL" id="MCX2564643.1"/>
    </source>
</evidence>
<name>A0ABT3QH85_9PROT</name>
<protein>
    <recommendedName>
        <fullName evidence="4">Histidine kinase</fullName>
    </recommendedName>
</protein>
<reference evidence="2 3" key="1">
    <citation type="submission" date="2022-11" db="EMBL/GenBank/DDBJ databases">
        <title>Genome sequencing of Acetobacter type strain.</title>
        <authorList>
            <person name="Heo J."/>
            <person name="Lee D."/>
            <person name="Han B.-H."/>
            <person name="Hong S.-B."/>
            <person name="Kwon S.-W."/>
        </authorList>
    </citation>
    <scope>NUCLEOTIDE SEQUENCE [LARGE SCALE GENOMIC DNA]</scope>
    <source>
        <strain evidence="2 3">KACC 21253</strain>
    </source>
</reference>
<comment type="caution">
    <text evidence="2">The sequence shown here is derived from an EMBL/GenBank/DDBJ whole genome shotgun (WGS) entry which is preliminary data.</text>
</comment>
<dbReference type="EMBL" id="JAPIUZ010000007">
    <property type="protein sequence ID" value="MCX2564643.1"/>
    <property type="molecule type" value="Genomic_DNA"/>
</dbReference>
<gene>
    <name evidence="2" type="ORF">OQ497_11845</name>
</gene>
<feature type="compositionally biased region" description="Polar residues" evidence="1">
    <location>
        <begin position="1"/>
        <end position="19"/>
    </location>
</feature>
<proteinExistence type="predicted"/>
<evidence type="ECO:0000313" key="3">
    <source>
        <dbReference type="Proteomes" id="UP001301152"/>
    </source>
</evidence>
<dbReference type="Proteomes" id="UP001301152">
    <property type="component" value="Unassembled WGS sequence"/>
</dbReference>
<organism evidence="2 3">
    <name type="scientific">Acetobacter thailandicus</name>
    <dbReference type="NCBI Taxonomy" id="1502842"/>
    <lineage>
        <taxon>Bacteria</taxon>
        <taxon>Pseudomonadati</taxon>
        <taxon>Pseudomonadota</taxon>
        <taxon>Alphaproteobacteria</taxon>
        <taxon>Acetobacterales</taxon>
        <taxon>Acetobacteraceae</taxon>
        <taxon>Acetobacter</taxon>
    </lineage>
</organism>